<evidence type="ECO:0000256" key="5">
    <source>
        <dbReference type="ARBA" id="ARBA00022475"/>
    </source>
</evidence>
<dbReference type="Proteomes" id="UP000030993">
    <property type="component" value="Unassembled WGS sequence"/>
</dbReference>
<name>A0A0B2JXU4_9FIRM</name>
<evidence type="ECO:0000256" key="6">
    <source>
        <dbReference type="ARBA" id="ARBA00022692"/>
    </source>
</evidence>
<gene>
    <name evidence="12" type="primary">flhB</name>
    <name evidence="13" type="ORF">NZ47_00800</name>
</gene>
<sequence>METSPSPYGQYNNKYRQPLFQFDLQLFAGEKTEEPTAKRKADARKKGQVGKSQEINAAFVLLAGFMVLKVLGGNAVAEIMNYSTYIYGNLNVDINEESIMQMFIGMIILLAKTSIPLMVFIMIIGLAMNLAQVGLNFSTETISFDPNKLNPINGAKRMFSKRSLVELIKSLLKIIIIGYFIITYLKDEVFQIPKLIYMDIFAGLNKMSDTIFFLAFKIIGVFIVMAVLDYAYQKWQNLQDLKMSKQEVKEEFKQQEGDPKIKGKIRQKQRQMAMARMMQEVPQADVIVTNPTHFAVALKYQSGMSAPIVIAKGQDLVAQKIKAIARESKVPIVENKPLARALFAAVEIGAAIPQELYKAVAEVLAYVYRLKRKTRYYA</sequence>
<keyword evidence="4 12" id="KW-0813">Transport</keyword>
<organism evidence="13 14">
    <name type="scientific">Anaerovibrio lipolyticus</name>
    <dbReference type="NCBI Taxonomy" id="82374"/>
    <lineage>
        <taxon>Bacteria</taxon>
        <taxon>Bacillati</taxon>
        <taxon>Bacillota</taxon>
        <taxon>Negativicutes</taxon>
        <taxon>Selenomonadales</taxon>
        <taxon>Selenomonadaceae</taxon>
        <taxon>Anaerovibrio</taxon>
    </lineage>
</organism>
<keyword evidence="14" id="KW-1185">Reference proteome</keyword>
<dbReference type="Gene3D" id="6.10.250.2080">
    <property type="match status" value="1"/>
</dbReference>
<dbReference type="AlphaFoldDB" id="A0A0B2JXU4"/>
<dbReference type="PANTHER" id="PTHR30531">
    <property type="entry name" value="FLAGELLAR BIOSYNTHETIC PROTEIN FLHB"/>
    <property type="match status" value="1"/>
</dbReference>
<evidence type="ECO:0000256" key="1">
    <source>
        <dbReference type="ARBA" id="ARBA00004651"/>
    </source>
</evidence>
<feature type="transmembrane region" description="Helical" evidence="12">
    <location>
        <begin position="99"/>
        <end position="127"/>
    </location>
</feature>
<feature type="transmembrane region" description="Helical" evidence="12">
    <location>
        <begin position="211"/>
        <end position="232"/>
    </location>
</feature>
<dbReference type="FunFam" id="3.40.1690.10:FF:000001">
    <property type="entry name" value="Flagellar biosynthetic protein FlhB"/>
    <property type="match status" value="1"/>
</dbReference>
<keyword evidence="13" id="KW-0282">Flagellum</keyword>
<dbReference type="GO" id="GO:0005886">
    <property type="term" value="C:plasma membrane"/>
    <property type="evidence" value="ECO:0007669"/>
    <property type="project" value="UniProtKB-SubCell"/>
</dbReference>
<keyword evidence="5 12" id="KW-1003">Cell membrane</keyword>
<dbReference type="SUPFAM" id="SSF160544">
    <property type="entry name" value="EscU C-terminal domain-like"/>
    <property type="match status" value="1"/>
</dbReference>
<dbReference type="RefSeq" id="WP_039205775.1">
    <property type="nucleotide sequence ID" value="NZ_JSCE01000011.1"/>
</dbReference>
<keyword evidence="7 12" id="KW-1005">Bacterial flagellum biogenesis</keyword>
<evidence type="ECO:0000256" key="12">
    <source>
        <dbReference type="RuleBase" id="RU364091"/>
    </source>
</evidence>
<keyword evidence="13" id="KW-0969">Cilium</keyword>
<dbReference type="PANTHER" id="PTHR30531:SF12">
    <property type="entry name" value="FLAGELLAR BIOSYNTHETIC PROTEIN FLHB"/>
    <property type="match status" value="1"/>
</dbReference>
<keyword evidence="9 12" id="KW-1133">Transmembrane helix</keyword>
<reference evidence="13 14" key="1">
    <citation type="journal article" date="2013" name="PLoS ONE">
        <title>Identification and characterization of three novel lipases belonging to families II and V from Anaerovibrio lipolyticus 5ST.</title>
        <authorList>
            <person name="Prive F."/>
            <person name="Kaderbhai N.N."/>
            <person name="Girdwood S."/>
            <person name="Worgan H.J."/>
            <person name="Pinloche E."/>
            <person name="Scollan N.D."/>
            <person name="Huws S.A."/>
            <person name="Newbold C.J."/>
        </authorList>
    </citation>
    <scope>NUCLEOTIDE SEQUENCE [LARGE SCALE GENOMIC DNA]</scope>
    <source>
        <strain evidence="13 14">5S</strain>
    </source>
</reference>
<evidence type="ECO:0000313" key="13">
    <source>
        <dbReference type="EMBL" id="KHM53125.1"/>
    </source>
</evidence>
<comment type="caution">
    <text evidence="13">The sequence shown here is derived from an EMBL/GenBank/DDBJ whole genome shotgun (WGS) entry which is preliminary data.</text>
</comment>
<comment type="similarity">
    <text evidence="2 12">Belongs to the type III secretion exporter family.</text>
</comment>
<evidence type="ECO:0000256" key="8">
    <source>
        <dbReference type="ARBA" id="ARBA00022927"/>
    </source>
</evidence>
<dbReference type="PRINTS" id="PR00950">
    <property type="entry name" value="TYPE3IMSPROT"/>
</dbReference>
<keyword evidence="8 12" id="KW-0653">Protein transport</keyword>
<evidence type="ECO:0000256" key="11">
    <source>
        <dbReference type="ARBA" id="ARBA00023225"/>
    </source>
</evidence>
<protein>
    <recommendedName>
        <fullName evidence="3 12">Flagellar biosynthetic protein FlhB</fullName>
    </recommendedName>
</protein>
<dbReference type="EMBL" id="JSCE01000011">
    <property type="protein sequence ID" value="KHM53125.1"/>
    <property type="molecule type" value="Genomic_DNA"/>
</dbReference>
<dbReference type="InterPro" id="IPR029025">
    <property type="entry name" value="T3SS_substrate_exporter_C"/>
</dbReference>
<keyword evidence="11 12" id="KW-1006">Bacterial flagellum protein export</keyword>
<evidence type="ECO:0000256" key="3">
    <source>
        <dbReference type="ARBA" id="ARBA00021622"/>
    </source>
</evidence>
<comment type="subcellular location">
    <subcellularLocation>
        <location evidence="1">Cell membrane</location>
        <topology evidence="1">Multi-pass membrane protein</topology>
    </subcellularLocation>
</comment>
<dbReference type="Pfam" id="PF01312">
    <property type="entry name" value="Bac_export_2"/>
    <property type="match status" value="1"/>
</dbReference>
<dbReference type="Gene3D" id="3.40.1690.10">
    <property type="entry name" value="secretion proteins EscU"/>
    <property type="match status" value="1"/>
</dbReference>
<proteinExistence type="inferred from homology"/>
<dbReference type="GO" id="GO:0044780">
    <property type="term" value="P:bacterial-type flagellum assembly"/>
    <property type="evidence" value="ECO:0007669"/>
    <property type="project" value="InterPro"/>
</dbReference>
<dbReference type="NCBIfam" id="TIGR00328">
    <property type="entry name" value="flhB"/>
    <property type="match status" value="1"/>
</dbReference>
<dbReference type="STRING" id="82374.NZ47_00800"/>
<keyword evidence="10 12" id="KW-0472">Membrane</keyword>
<dbReference type="InterPro" id="IPR006136">
    <property type="entry name" value="FlhB"/>
</dbReference>
<dbReference type="InterPro" id="IPR006135">
    <property type="entry name" value="T3SS_substrate_exporter"/>
</dbReference>
<evidence type="ECO:0000256" key="10">
    <source>
        <dbReference type="ARBA" id="ARBA00023136"/>
    </source>
</evidence>
<dbReference type="GO" id="GO:0009306">
    <property type="term" value="P:protein secretion"/>
    <property type="evidence" value="ECO:0007669"/>
    <property type="project" value="InterPro"/>
</dbReference>
<keyword evidence="6 12" id="KW-0812">Transmembrane</keyword>
<feature type="transmembrane region" description="Helical" evidence="12">
    <location>
        <begin position="55"/>
        <end position="79"/>
    </location>
</feature>
<comment type="function">
    <text evidence="12">Required for formation of the rod structure in the basal body of the flagellar apparatus. Together with FliI and FliH, may constitute the export apparatus of flagellin.</text>
</comment>
<feature type="transmembrane region" description="Helical" evidence="12">
    <location>
        <begin position="167"/>
        <end position="185"/>
    </location>
</feature>
<evidence type="ECO:0000313" key="14">
    <source>
        <dbReference type="Proteomes" id="UP000030993"/>
    </source>
</evidence>
<accession>A0A0B2JXU4</accession>
<evidence type="ECO:0000256" key="7">
    <source>
        <dbReference type="ARBA" id="ARBA00022795"/>
    </source>
</evidence>
<evidence type="ECO:0000256" key="2">
    <source>
        <dbReference type="ARBA" id="ARBA00010690"/>
    </source>
</evidence>
<evidence type="ECO:0000256" key="4">
    <source>
        <dbReference type="ARBA" id="ARBA00022448"/>
    </source>
</evidence>
<keyword evidence="13" id="KW-0966">Cell projection</keyword>
<evidence type="ECO:0000256" key="9">
    <source>
        <dbReference type="ARBA" id="ARBA00022989"/>
    </source>
</evidence>
<dbReference type="eggNOG" id="COG1377">
    <property type="taxonomic scope" value="Bacteria"/>
</dbReference>